<evidence type="ECO:0000256" key="2">
    <source>
        <dbReference type="ARBA" id="ARBA00023125"/>
    </source>
</evidence>
<dbReference type="Proteomes" id="UP000229972">
    <property type="component" value="Unassembled WGS sequence"/>
</dbReference>
<dbReference type="Pfam" id="PF01022">
    <property type="entry name" value="HTH_5"/>
    <property type="match status" value="1"/>
</dbReference>
<evidence type="ECO:0000313" key="5">
    <source>
        <dbReference type="EMBL" id="PIR95290.1"/>
    </source>
</evidence>
<dbReference type="PROSITE" id="PS50987">
    <property type="entry name" value="HTH_ARSR_2"/>
    <property type="match status" value="1"/>
</dbReference>
<dbReference type="GO" id="GO:0003700">
    <property type="term" value="F:DNA-binding transcription factor activity"/>
    <property type="evidence" value="ECO:0007669"/>
    <property type="project" value="InterPro"/>
</dbReference>
<sequence>MKVKCCTNKKLTEEFANLAKFLRIIGDDNRLRILCLLKDGERCVCEIYPNLDLSQNLVSSHLKIMLDFGLLKIRQEWKKNYYSINPIIFKKYNLSLTNFLKNYE</sequence>
<accession>A0A2H0VAE1</accession>
<dbReference type="SUPFAM" id="SSF46785">
    <property type="entry name" value="Winged helix' DNA-binding domain"/>
    <property type="match status" value="1"/>
</dbReference>
<organism evidence="5 6">
    <name type="scientific">Candidatus Falkowbacteria bacterium CG10_big_fil_rev_8_21_14_0_10_37_18</name>
    <dbReference type="NCBI Taxonomy" id="1974562"/>
    <lineage>
        <taxon>Bacteria</taxon>
        <taxon>Candidatus Falkowiibacteriota</taxon>
    </lineage>
</organism>
<proteinExistence type="predicted"/>
<gene>
    <name evidence="5" type="ORF">COT93_03005</name>
</gene>
<dbReference type="InterPro" id="IPR011991">
    <property type="entry name" value="ArsR-like_HTH"/>
</dbReference>
<keyword evidence="2" id="KW-0238">DNA-binding</keyword>
<dbReference type="InterPro" id="IPR036388">
    <property type="entry name" value="WH-like_DNA-bd_sf"/>
</dbReference>
<evidence type="ECO:0000313" key="6">
    <source>
        <dbReference type="Proteomes" id="UP000229972"/>
    </source>
</evidence>
<evidence type="ECO:0000256" key="1">
    <source>
        <dbReference type="ARBA" id="ARBA00023015"/>
    </source>
</evidence>
<evidence type="ECO:0000256" key="3">
    <source>
        <dbReference type="ARBA" id="ARBA00023163"/>
    </source>
</evidence>
<dbReference type="PANTHER" id="PTHR33154:SF33">
    <property type="entry name" value="TRANSCRIPTIONAL REPRESSOR SDPR"/>
    <property type="match status" value="1"/>
</dbReference>
<dbReference type="InterPro" id="IPR001845">
    <property type="entry name" value="HTH_ArsR_DNA-bd_dom"/>
</dbReference>
<feature type="domain" description="HTH arsR-type" evidence="4">
    <location>
        <begin position="10"/>
        <end position="104"/>
    </location>
</feature>
<reference evidence="6" key="1">
    <citation type="submission" date="2017-09" db="EMBL/GenBank/DDBJ databases">
        <title>Depth-based differentiation of microbial function through sediment-hosted aquifers and enrichment of novel symbionts in the deep terrestrial subsurface.</title>
        <authorList>
            <person name="Probst A.J."/>
            <person name="Ladd B."/>
            <person name="Jarett J.K."/>
            <person name="Geller-Mcgrath D.E."/>
            <person name="Sieber C.M.K."/>
            <person name="Emerson J.B."/>
            <person name="Anantharaman K."/>
            <person name="Thomas B.C."/>
            <person name="Malmstrom R."/>
            <person name="Stieglmeier M."/>
            <person name="Klingl A."/>
            <person name="Woyke T."/>
            <person name="Ryan C.M."/>
            <person name="Banfield J.F."/>
        </authorList>
    </citation>
    <scope>NUCLEOTIDE SEQUENCE [LARGE SCALE GENOMIC DNA]</scope>
</reference>
<dbReference type="SMART" id="SM00418">
    <property type="entry name" value="HTH_ARSR"/>
    <property type="match status" value="1"/>
</dbReference>
<keyword evidence="3" id="KW-0804">Transcription</keyword>
<comment type="caution">
    <text evidence="5">The sequence shown here is derived from an EMBL/GenBank/DDBJ whole genome shotgun (WGS) entry which is preliminary data.</text>
</comment>
<dbReference type="PRINTS" id="PR00778">
    <property type="entry name" value="HTHARSR"/>
</dbReference>
<protein>
    <submittedName>
        <fullName evidence="5">Transcriptional regulator</fullName>
    </submittedName>
</protein>
<dbReference type="CDD" id="cd00090">
    <property type="entry name" value="HTH_ARSR"/>
    <property type="match status" value="1"/>
</dbReference>
<evidence type="ECO:0000259" key="4">
    <source>
        <dbReference type="PROSITE" id="PS50987"/>
    </source>
</evidence>
<dbReference type="GO" id="GO:0003677">
    <property type="term" value="F:DNA binding"/>
    <property type="evidence" value="ECO:0007669"/>
    <property type="project" value="UniProtKB-KW"/>
</dbReference>
<dbReference type="NCBIfam" id="NF033788">
    <property type="entry name" value="HTH_metalloreg"/>
    <property type="match status" value="1"/>
</dbReference>
<name>A0A2H0VAE1_9BACT</name>
<dbReference type="PANTHER" id="PTHR33154">
    <property type="entry name" value="TRANSCRIPTIONAL REGULATOR, ARSR FAMILY"/>
    <property type="match status" value="1"/>
</dbReference>
<dbReference type="Gene3D" id="1.10.10.10">
    <property type="entry name" value="Winged helix-like DNA-binding domain superfamily/Winged helix DNA-binding domain"/>
    <property type="match status" value="1"/>
</dbReference>
<dbReference type="EMBL" id="PFAL01000029">
    <property type="protein sequence ID" value="PIR95290.1"/>
    <property type="molecule type" value="Genomic_DNA"/>
</dbReference>
<dbReference type="InterPro" id="IPR051081">
    <property type="entry name" value="HTH_MetalResp_TranReg"/>
</dbReference>
<dbReference type="InterPro" id="IPR036390">
    <property type="entry name" value="WH_DNA-bd_sf"/>
</dbReference>
<keyword evidence="1" id="KW-0805">Transcription regulation</keyword>
<dbReference type="AlphaFoldDB" id="A0A2H0VAE1"/>